<feature type="transmembrane region" description="Helical" evidence="8">
    <location>
        <begin position="80"/>
        <end position="97"/>
    </location>
</feature>
<accession>A0A6J6IP79</accession>
<name>A0A6J6IP79_9ZZZZ</name>
<sequence length="171" mass="17332">MLGVAGLVLVLDQGAKWAAVTFREGQPSIAVVGQWIQFTVIRNAGAAFGLGASATIVFSLVAVAVAVVVVKQARTLTSRAWAVALGALLGGAVGNLIDRLTRSPGVGRGAVVDFVDVKYFSVFNLADVALTLAAASIAILAVRGVAMSEPVSGASSPGDDLPADQPPYSDL</sequence>
<keyword evidence="1" id="KW-1003">Cell membrane</keyword>
<dbReference type="GO" id="GO:0006508">
    <property type="term" value="P:proteolysis"/>
    <property type="evidence" value="ECO:0007669"/>
    <property type="project" value="UniProtKB-KW"/>
</dbReference>
<evidence type="ECO:0000313" key="9">
    <source>
        <dbReference type="EMBL" id="CAB4626224.1"/>
    </source>
</evidence>
<dbReference type="PRINTS" id="PR00781">
    <property type="entry name" value="LIPOSIGPTASE"/>
</dbReference>
<dbReference type="PANTHER" id="PTHR33695">
    <property type="entry name" value="LIPOPROTEIN SIGNAL PEPTIDASE"/>
    <property type="match status" value="1"/>
</dbReference>
<feature type="transmembrane region" description="Helical" evidence="8">
    <location>
        <begin position="117"/>
        <end position="142"/>
    </location>
</feature>
<evidence type="ECO:0000256" key="6">
    <source>
        <dbReference type="ARBA" id="ARBA00023136"/>
    </source>
</evidence>
<dbReference type="NCBIfam" id="TIGR00077">
    <property type="entry name" value="lspA"/>
    <property type="match status" value="1"/>
</dbReference>
<dbReference type="AlphaFoldDB" id="A0A6J6IP79"/>
<proteinExistence type="inferred from homology"/>
<dbReference type="PANTHER" id="PTHR33695:SF1">
    <property type="entry name" value="LIPOPROTEIN SIGNAL PEPTIDASE"/>
    <property type="match status" value="1"/>
</dbReference>
<evidence type="ECO:0000256" key="1">
    <source>
        <dbReference type="ARBA" id="ARBA00022475"/>
    </source>
</evidence>
<keyword evidence="4" id="KW-0378">Hydrolase</keyword>
<evidence type="ECO:0000256" key="3">
    <source>
        <dbReference type="ARBA" id="ARBA00022692"/>
    </source>
</evidence>
<evidence type="ECO:0000256" key="7">
    <source>
        <dbReference type="SAM" id="MobiDB-lite"/>
    </source>
</evidence>
<dbReference type="GO" id="GO:0016020">
    <property type="term" value="C:membrane"/>
    <property type="evidence" value="ECO:0007669"/>
    <property type="project" value="InterPro"/>
</dbReference>
<dbReference type="Pfam" id="PF01252">
    <property type="entry name" value="Peptidase_A8"/>
    <property type="match status" value="1"/>
</dbReference>
<evidence type="ECO:0000256" key="4">
    <source>
        <dbReference type="ARBA" id="ARBA00022801"/>
    </source>
</evidence>
<evidence type="ECO:0000256" key="5">
    <source>
        <dbReference type="ARBA" id="ARBA00022989"/>
    </source>
</evidence>
<keyword evidence="6 8" id="KW-0472">Membrane</keyword>
<keyword evidence="3 8" id="KW-0812">Transmembrane</keyword>
<feature type="region of interest" description="Disordered" evidence="7">
    <location>
        <begin position="150"/>
        <end position="171"/>
    </location>
</feature>
<dbReference type="InterPro" id="IPR001872">
    <property type="entry name" value="Peptidase_A8"/>
</dbReference>
<evidence type="ECO:0000256" key="2">
    <source>
        <dbReference type="ARBA" id="ARBA00022670"/>
    </source>
</evidence>
<protein>
    <submittedName>
        <fullName evidence="9">Unannotated protein</fullName>
    </submittedName>
</protein>
<feature type="transmembrane region" description="Helical" evidence="8">
    <location>
        <begin position="47"/>
        <end position="68"/>
    </location>
</feature>
<dbReference type="HAMAP" id="MF_00161">
    <property type="entry name" value="LspA"/>
    <property type="match status" value="1"/>
</dbReference>
<dbReference type="GO" id="GO:0004190">
    <property type="term" value="F:aspartic-type endopeptidase activity"/>
    <property type="evidence" value="ECO:0007669"/>
    <property type="project" value="InterPro"/>
</dbReference>
<keyword evidence="5 8" id="KW-1133">Transmembrane helix</keyword>
<dbReference type="EMBL" id="CAEZVF010000155">
    <property type="protein sequence ID" value="CAB4626224.1"/>
    <property type="molecule type" value="Genomic_DNA"/>
</dbReference>
<keyword evidence="2" id="KW-0645">Protease</keyword>
<organism evidence="9">
    <name type="scientific">freshwater metagenome</name>
    <dbReference type="NCBI Taxonomy" id="449393"/>
    <lineage>
        <taxon>unclassified sequences</taxon>
        <taxon>metagenomes</taxon>
        <taxon>ecological metagenomes</taxon>
    </lineage>
</organism>
<evidence type="ECO:0000256" key="8">
    <source>
        <dbReference type="SAM" id="Phobius"/>
    </source>
</evidence>
<dbReference type="PROSITE" id="PS00855">
    <property type="entry name" value="SPASE_II"/>
    <property type="match status" value="1"/>
</dbReference>
<gene>
    <name evidence="9" type="ORF">UFOPK1939_00946</name>
</gene>
<reference evidence="9" key="1">
    <citation type="submission" date="2020-05" db="EMBL/GenBank/DDBJ databases">
        <authorList>
            <person name="Chiriac C."/>
            <person name="Salcher M."/>
            <person name="Ghai R."/>
            <person name="Kavagutti S V."/>
        </authorList>
    </citation>
    <scope>NUCLEOTIDE SEQUENCE</scope>
</reference>